<evidence type="ECO:0000256" key="1">
    <source>
        <dbReference type="ARBA" id="ARBA00022837"/>
    </source>
</evidence>
<keyword evidence="1" id="KW-0106">Calcium</keyword>
<dbReference type="InterPro" id="IPR018247">
    <property type="entry name" value="EF_Hand_1_Ca_BS"/>
</dbReference>
<reference evidence="3" key="1">
    <citation type="submission" date="2021-01" db="EMBL/GenBank/DDBJ databases">
        <authorList>
            <person name="Corre E."/>
            <person name="Pelletier E."/>
            <person name="Niang G."/>
            <person name="Scheremetjew M."/>
            <person name="Finn R."/>
            <person name="Kale V."/>
            <person name="Holt S."/>
            <person name="Cochrane G."/>
            <person name="Meng A."/>
            <person name="Brown T."/>
            <person name="Cohen L."/>
        </authorList>
    </citation>
    <scope>NUCLEOTIDE SEQUENCE</scope>
    <source>
        <strain evidence="3">CCMP 410</strain>
    </source>
</reference>
<dbReference type="Pfam" id="PF13499">
    <property type="entry name" value="EF-hand_7"/>
    <property type="match status" value="1"/>
</dbReference>
<sequence length="376" mass="42432">MELLFGMLDQDKSGTIDARELADALRRRNADLGFSESIERSVSFVAAFDEDGDSKLSFGEFKEFLETVLEAIGVTFHELAEFLILQNLFSEDPDPVEELVGKLAETEINEAVKEESEMFRALEDPRMVNLFALFDKDGSGEVDFPEVALGLYQLTENMEDAAKTAITVLLMMDEEDTRTLDYPEFTNLILHIVHASGRKFEEMADDMTLKMLQDKELSEEDRENLIAGNVAYEAIKLVEEEAEAMDILQYGRMQKLFESWDKNGDGALDFSEILSGMRKWQGAMAMEESVERAALAMIGFDEDKDQKLDPVEFAKALLAFSKAAEIDVHEVIDFMVVTSVMEENSPEEEAYIKAISKQATADIKEIEDMLEQHGIE</sequence>
<dbReference type="InterPro" id="IPR002048">
    <property type="entry name" value="EF_hand_dom"/>
</dbReference>
<dbReference type="InterPro" id="IPR011992">
    <property type="entry name" value="EF-hand-dom_pair"/>
</dbReference>
<dbReference type="EMBL" id="HBGK01018712">
    <property type="protein sequence ID" value="CAD9280524.1"/>
    <property type="molecule type" value="Transcribed_RNA"/>
</dbReference>
<dbReference type="PROSITE" id="PS50222">
    <property type="entry name" value="EF_HAND_2"/>
    <property type="match status" value="5"/>
</dbReference>
<dbReference type="PROSITE" id="PS00018">
    <property type="entry name" value="EF_HAND_1"/>
    <property type="match status" value="4"/>
</dbReference>
<accession>A0A7S1Y6T5</accession>
<dbReference type="AlphaFoldDB" id="A0A7S1Y6T5"/>
<evidence type="ECO:0000313" key="3">
    <source>
        <dbReference type="EMBL" id="CAD9280524.1"/>
    </source>
</evidence>
<feature type="domain" description="EF-hand" evidence="2">
    <location>
        <begin position="248"/>
        <end position="283"/>
    </location>
</feature>
<proteinExistence type="predicted"/>
<dbReference type="SUPFAM" id="SSF47473">
    <property type="entry name" value="EF-hand"/>
    <property type="match status" value="2"/>
</dbReference>
<dbReference type="Pfam" id="PF13202">
    <property type="entry name" value="EF-hand_5"/>
    <property type="match status" value="2"/>
</dbReference>
<organism evidence="3">
    <name type="scientific">Grammatophora oceanica</name>
    <dbReference type="NCBI Taxonomy" id="210454"/>
    <lineage>
        <taxon>Eukaryota</taxon>
        <taxon>Sar</taxon>
        <taxon>Stramenopiles</taxon>
        <taxon>Ochrophyta</taxon>
        <taxon>Bacillariophyta</taxon>
        <taxon>Fragilariophyceae</taxon>
        <taxon>Fragilariophycidae</taxon>
        <taxon>Rhabdonematales</taxon>
        <taxon>Grammatophoraceae</taxon>
        <taxon>Grammatophora</taxon>
    </lineage>
</organism>
<feature type="domain" description="EF-hand" evidence="2">
    <location>
        <begin position="36"/>
        <end position="71"/>
    </location>
</feature>
<dbReference type="PANTHER" id="PTHR10827:SF85">
    <property type="entry name" value="CALCIUM-BINDING PROTEIN"/>
    <property type="match status" value="1"/>
</dbReference>
<dbReference type="SMART" id="SM00054">
    <property type="entry name" value="EFh"/>
    <property type="match status" value="5"/>
</dbReference>
<feature type="domain" description="EF-hand" evidence="2">
    <location>
        <begin position="288"/>
        <end position="323"/>
    </location>
</feature>
<feature type="domain" description="EF-hand" evidence="2">
    <location>
        <begin position="122"/>
        <end position="157"/>
    </location>
</feature>
<feature type="domain" description="EF-hand" evidence="2">
    <location>
        <begin position="1"/>
        <end position="31"/>
    </location>
</feature>
<evidence type="ECO:0000259" key="2">
    <source>
        <dbReference type="PROSITE" id="PS50222"/>
    </source>
</evidence>
<dbReference type="PANTHER" id="PTHR10827">
    <property type="entry name" value="RETICULOCALBIN"/>
    <property type="match status" value="1"/>
</dbReference>
<dbReference type="GO" id="GO:0005509">
    <property type="term" value="F:calcium ion binding"/>
    <property type="evidence" value="ECO:0007669"/>
    <property type="project" value="InterPro"/>
</dbReference>
<name>A0A7S1Y6T5_9STRA</name>
<gene>
    <name evidence="3" type="ORF">GOCE00092_LOCUS9434</name>
</gene>
<dbReference type="Gene3D" id="1.10.238.10">
    <property type="entry name" value="EF-hand"/>
    <property type="match status" value="3"/>
</dbReference>
<protein>
    <recommendedName>
        <fullName evidence="2">EF-hand domain-containing protein</fullName>
    </recommendedName>
</protein>